<evidence type="ECO:0000313" key="2">
    <source>
        <dbReference type="EMBL" id="TYC14272.1"/>
    </source>
</evidence>
<organism evidence="2 3">
    <name type="scientific">Actinomadura syzygii</name>
    <dbReference type="NCBI Taxonomy" id="1427538"/>
    <lineage>
        <taxon>Bacteria</taxon>
        <taxon>Bacillati</taxon>
        <taxon>Actinomycetota</taxon>
        <taxon>Actinomycetes</taxon>
        <taxon>Streptosporangiales</taxon>
        <taxon>Thermomonosporaceae</taxon>
        <taxon>Actinomadura</taxon>
    </lineage>
</organism>
<gene>
    <name evidence="2" type="ORF">FXF65_15470</name>
</gene>
<comment type="caution">
    <text evidence="2">The sequence shown here is derived from an EMBL/GenBank/DDBJ whole genome shotgun (WGS) entry which is preliminary data.</text>
</comment>
<evidence type="ECO:0000256" key="1">
    <source>
        <dbReference type="SAM" id="MobiDB-lite"/>
    </source>
</evidence>
<feature type="compositionally biased region" description="Basic and acidic residues" evidence="1">
    <location>
        <begin position="202"/>
        <end position="214"/>
    </location>
</feature>
<keyword evidence="3" id="KW-1185">Reference proteome</keyword>
<feature type="region of interest" description="Disordered" evidence="1">
    <location>
        <begin position="198"/>
        <end position="221"/>
    </location>
</feature>
<dbReference type="Proteomes" id="UP000322634">
    <property type="component" value="Unassembled WGS sequence"/>
</dbReference>
<sequence length="243" mass="25079">MDGAVRPPPEPVLPPDPVLPPPDDVLPPPPPVLPPPVLPPPPPPVLPPGPPPCWVMSVRSSSRRSRRGFRKGSDQRAGLLRLGVVLRSGADLLREVLGGVDQELGVLEGELDRDRVGGGGPGAGDAEVAALQVVRAVAVERVSGVGETGDDDVGDVLAVQGDALRVGRLAGSHGCLSYRGAASCSLVRDILGHGRSSGVVLRRSERPTSEEGHLSHGGVSSPYFFVPPGVSTEPDVDVCPLPS</sequence>
<dbReference type="AlphaFoldDB" id="A0A5D0U9E9"/>
<accession>A0A5D0U9E9</accession>
<evidence type="ECO:0000313" key="3">
    <source>
        <dbReference type="Proteomes" id="UP000322634"/>
    </source>
</evidence>
<reference evidence="2 3" key="1">
    <citation type="submission" date="2019-08" db="EMBL/GenBank/DDBJ databases">
        <title>Actinomadura sp. nov. CYP1-5 isolated from mountain soil.</title>
        <authorList>
            <person name="Songsumanus A."/>
            <person name="Kuncharoen N."/>
            <person name="Kudo T."/>
            <person name="Yuki M."/>
            <person name="Igarashi Y."/>
            <person name="Tanasupawat S."/>
        </authorList>
    </citation>
    <scope>NUCLEOTIDE SEQUENCE [LARGE SCALE GENOMIC DNA]</scope>
    <source>
        <strain evidence="2 3">GKU157</strain>
    </source>
</reference>
<proteinExistence type="predicted"/>
<feature type="region of interest" description="Disordered" evidence="1">
    <location>
        <begin position="1"/>
        <end position="49"/>
    </location>
</feature>
<dbReference type="EMBL" id="VSFF01000006">
    <property type="protein sequence ID" value="TYC14272.1"/>
    <property type="molecule type" value="Genomic_DNA"/>
</dbReference>
<protein>
    <submittedName>
        <fullName evidence="2">Uncharacterized protein</fullName>
    </submittedName>
</protein>
<name>A0A5D0U9E9_9ACTN</name>